<dbReference type="EMBL" id="MU006315">
    <property type="protein sequence ID" value="KAF2848752.1"/>
    <property type="molecule type" value="Genomic_DNA"/>
</dbReference>
<dbReference type="OrthoDB" id="5296287at2759"/>
<dbReference type="Pfam" id="PF04082">
    <property type="entry name" value="Fungal_trans"/>
    <property type="match status" value="1"/>
</dbReference>
<dbReference type="SUPFAM" id="SSF57701">
    <property type="entry name" value="Zn2/Cys6 DNA-binding domain"/>
    <property type="match status" value="1"/>
</dbReference>
<dbReference type="CDD" id="cd00067">
    <property type="entry name" value="GAL4"/>
    <property type="match status" value="1"/>
</dbReference>
<dbReference type="SMART" id="SM00066">
    <property type="entry name" value="GAL4"/>
    <property type="match status" value="1"/>
</dbReference>
<evidence type="ECO:0000313" key="6">
    <source>
        <dbReference type="Proteomes" id="UP000799423"/>
    </source>
</evidence>
<name>A0A6A7B051_9PLEO</name>
<accession>A0A6A7B051</accession>
<keyword evidence="6" id="KW-1185">Reference proteome</keyword>
<dbReference type="PROSITE" id="PS50048">
    <property type="entry name" value="ZN2_CY6_FUNGAL_2"/>
    <property type="match status" value="1"/>
</dbReference>
<dbReference type="GO" id="GO:0000981">
    <property type="term" value="F:DNA-binding transcription factor activity, RNA polymerase II-specific"/>
    <property type="evidence" value="ECO:0007669"/>
    <property type="project" value="InterPro"/>
</dbReference>
<feature type="compositionally biased region" description="Polar residues" evidence="3">
    <location>
        <begin position="129"/>
        <end position="146"/>
    </location>
</feature>
<reference evidence="5" key="1">
    <citation type="submission" date="2020-01" db="EMBL/GenBank/DDBJ databases">
        <authorList>
            <consortium name="DOE Joint Genome Institute"/>
            <person name="Haridas S."/>
            <person name="Albert R."/>
            <person name="Binder M."/>
            <person name="Bloem J."/>
            <person name="Labutti K."/>
            <person name="Salamov A."/>
            <person name="Andreopoulos B."/>
            <person name="Baker S.E."/>
            <person name="Barry K."/>
            <person name="Bills G."/>
            <person name="Bluhm B.H."/>
            <person name="Cannon C."/>
            <person name="Castanera R."/>
            <person name="Culley D.E."/>
            <person name="Daum C."/>
            <person name="Ezra D."/>
            <person name="Gonzalez J.B."/>
            <person name="Henrissat B."/>
            <person name="Kuo A."/>
            <person name="Liang C."/>
            <person name="Lipzen A."/>
            <person name="Lutzoni F."/>
            <person name="Magnuson J."/>
            <person name="Mondo S."/>
            <person name="Nolan M."/>
            <person name="Ohm R."/>
            <person name="Pangilinan J."/>
            <person name="Park H.-J."/>
            <person name="Ramirez L."/>
            <person name="Alfaro M."/>
            <person name="Sun H."/>
            <person name="Tritt A."/>
            <person name="Yoshinaga Y."/>
            <person name="Zwiers L.-H."/>
            <person name="Turgeon B.G."/>
            <person name="Goodwin S.B."/>
            <person name="Spatafora J.W."/>
            <person name="Crous P.W."/>
            <person name="Grigoriev I.V."/>
        </authorList>
    </citation>
    <scope>NUCLEOTIDE SEQUENCE</scope>
    <source>
        <strain evidence="5">IPT5</strain>
    </source>
</reference>
<dbReference type="Pfam" id="PF00172">
    <property type="entry name" value="Zn_clus"/>
    <property type="match status" value="1"/>
</dbReference>
<dbReference type="AlphaFoldDB" id="A0A6A7B051"/>
<evidence type="ECO:0000313" key="5">
    <source>
        <dbReference type="EMBL" id="KAF2848752.1"/>
    </source>
</evidence>
<evidence type="ECO:0000256" key="2">
    <source>
        <dbReference type="ARBA" id="ARBA00023242"/>
    </source>
</evidence>
<dbReference type="GO" id="GO:0008270">
    <property type="term" value="F:zinc ion binding"/>
    <property type="evidence" value="ECO:0007669"/>
    <property type="project" value="InterPro"/>
</dbReference>
<dbReference type="InterPro" id="IPR001138">
    <property type="entry name" value="Zn2Cys6_DnaBD"/>
</dbReference>
<proteinExistence type="predicted"/>
<evidence type="ECO:0000256" key="1">
    <source>
        <dbReference type="ARBA" id="ARBA00022723"/>
    </source>
</evidence>
<dbReference type="InterPro" id="IPR053230">
    <property type="entry name" value="Trans_reg_galc"/>
</dbReference>
<feature type="domain" description="Zn(2)-C6 fungal-type" evidence="4">
    <location>
        <begin position="48"/>
        <end position="78"/>
    </location>
</feature>
<dbReference type="Proteomes" id="UP000799423">
    <property type="component" value="Unassembled WGS sequence"/>
</dbReference>
<protein>
    <submittedName>
        <fullName evidence="5">C6 transcription factor-like protein</fullName>
    </submittedName>
</protein>
<dbReference type="PROSITE" id="PS00463">
    <property type="entry name" value="ZN2_CY6_FUNGAL_1"/>
    <property type="match status" value="1"/>
</dbReference>
<evidence type="ECO:0000259" key="4">
    <source>
        <dbReference type="PROSITE" id="PS50048"/>
    </source>
</evidence>
<dbReference type="SMART" id="SM00906">
    <property type="entry name" value="Fungal_trans"/>
    <property type="match status" value="1"/>
</dbReference>
<dbReference type="GO" id="GO:0006351">
    <property type="term" value="P:DNA-templated transcription"/>
    <property type="evidence" value="ECO:0007669"/>
    <property type="project" value="InterPro"/>
</dbReference>
<dbReference type="PANTHER" id="PTHR47654">
    <property type="entry name" value="ZN(II)2CYS6 TRANSCRIPTION FACTOR (EUROFUNG)-RELATED"/>
    <property type="match status" value="1"/>
</dbReference>
<evidence type="ECO:0000256" key="3">
    <source>
        <dbReference type="SAM" id="MobiDB-lite"/>
    </source>
</evidence>
<dbReference type="PANTHER" id="PTHR47654:SF5">
    <property type="entry name" value="TRANSCRIPTION FACTOR DOMAIN-CONTAINING PROTEIN"/>
    <property type="match status" value="1"/>
</dbReference>
<sequence>MSSHAVDHLYQPGYASTTIGQRKVAIPRLQKVGQGQGVTKDRRRVPRACTGCRSHKIKCTGERPQCKHCVTTSRECVYIMPRKDRLKIVTERCSQMAGLLKTLKANVGVEDSARIVDILESVEEDISELHQTAVPSNAESDTYGSQESRDYNGEDQDNELDTYSLDLLDENLHENDRARATGFVGGNSEVQWLRAVASAHLRRTDDETTGPSAQRRESCVPSCEQVSSFSFWADGENVDLDIFIAPYDLPQPEVAERLLHCYMLKAHDSFPILARKPFEDQFRIYFRAVKNGNAPVLSPKWQAILNLVFAIGARYSHLVKANWRADDRDHLIYQARARAFGLTQTTFTSHSDIPQIQSLGLLAFYWLSVGQVSRAWTIIGMAIRAAYSLGLHVRNEDPSATAVKRETLVRTWWSLYSLERTLSIITGRPSIIVDSYCSVPLPVPIPEENISGEVEAAYRMRKRSTTMLYAASPTFSASSHAGVDVPNSAVTVEANSGSYFRAVVQLSVITQNILTSLYSAGTSLRTSNDIQQDTMQLVQRLDQWVTALLAEFNSQDPTSDLSEKFTRERMLLGFQFCSARILLTRPNLTARRQPWKEAKEANFSKCMSNMCIEAAKTIVASLPDDPRPELIYDQGPWWCIVHHLMQAISIFLLELSYTSQGNTTLVYFVKKALHWLEAMQDPIAQRAHKIALDLFQTVARRQPSEISSQWAVQTQQTVAGFANIVQPARPDSMLDAYYPTQYVSMAPQTADSSYPAYDTVTNIIPYSMAPILNQDYYMAR</sequence>
<dbReference type="GO" id="GO:0003677">
    <property type="term" value="F:DNA binding"/>
    <property type="evidence" value="ECO:0007669"/>
    <property type="project" value="InterPro"/>
</dbReference>
<organism evidence="5 6">
    <name type="scientific">Plenodomus tracheiphilus IPT5</name>
    <dbReference type="NCBI Taxonomy" id="1408161"/>
    <lineage>
        <taxon>Eukaryota</taxon>
        <taxon>Fungi</taxon>
        <taxon>Dikarya</taxon>
        <taxon>Ascomycota</taxon>
        <taxon>Pezizomycotina</taxon>
        <taxon>Dothideomycetes</taxon>
        <taxon>Pleosporomycetidae</taxon>
        <taxon>Pleosporales</taxon>
        <taxon>Pleosporineae</taxon>
        <taxon>Leptosphaeriaceae</taxon>
        <taxon>Plenodomus</taxon>
    </lineage>
</organism>
<dbReference type="Gene3D" id="4.10.240.10">
    <property type="entry name" value="Zn(2)-C6 fungal-type DNA-binding domain"/>
    <property type="match status" value="1"/>
</dbReference>
<keyword evidence="1" id="KW-0479">Metal-binding</keyword>
<dbReference type="InterPro" id="IPR036864">
    <property type="entry name" value="Zn2-C6_fun-type_DNA-bd_sf"/>
</dbReference>
<dbReference type="CDD" id="cd12148">
    <property type="entry name" value="fungal_TF_MHR"/>
    <property type="match status" value="1"/>
</dbReference>
<feature type="region of interest" description="Disordered" evidence="3">
    <location>
        <begin position="129"/>
        <end position="157"/>
    </location>
</feature>
<keyword evidence="2" id="KW-0539">Nucleus</keyword>
<gene>
    <name evidence="5" type="ORF">T440DRAFT_145855</name>
</gene>
<dbReference type="InterPro" id="IPR007219">
    <property type="entry name" value="XnlR_reg_dom"/>
</dbReference>